<protein>
    <submittedName>
        <fullName evidence="1">Uncharacterized protein</fullName>
    </submittedName>
</protein>
<reference evidence="1" key="1">
    <citation type="journal article" date="2015" name="Nature">
        <title>Complex archaea that bridge the gap between prokaryotes and eukaryotes.</title>
        <authorList>
            <person name="Spang A."/>
            <person name="Saw J.H."/>
            <person name="Jorgensen S.L."/>
            <person name="Zaremba-Niedzwiedzka K."/>
            <person name="Martijn J."/>
            <person name="Lind A.E."/>
            <person name="van Eijk R."/>
            <person name="Schleper C."/>
            <person name="Guy L."/>
            <person name="Ettema T.J."/>
        </authorList>
    </citation>
    <scope>NUCLEOTIDE SEQUENCE</scope>
</reference>
<gene>
    <name evidence="1" type="ORF">LCGC14_2573050</name>
</gene>
<name>A0A0F9AGR1_9ZZZZ</name>
<accession>A0A0F9AGR1</accession>
<sequence>MSCGKEFVDEMDNDVTCGVEVDYWDEERKETLFATPICSECRNLNERGTGK</sequence>
<organism evidence="1">
    <name type="scientific">marine sediment metagenome</name>
    <dbReference type="NCBI Taxonomy" id="412755"/>
    <lineage>
        <taxon>unclassified sequences</taxon>
        <taxon>metagenomes</taxon>
        <taxon>ecological metagenomes</taxon>
    </lineage>
</organism>
<comment type="caution">
    <text evidence="1">The sequence shown here is derived from an EMBL/GenBank/DDBJ whole genome shotgun (WGS) entry which is preliminary data.</text>
</comment>
<proteinExistence type="predicted"/>
<dbReference type="EMBL" id="LAZR01042768">
    <property type="protein sequence ID" value="KKL08719.1"/>
    <property type="molecule type" value="Genomic_DNA"/>
</dbReference>
<dbReference type="AlphaFoldDB" id="A0A0F9AGR1"/>
<evidence type="ECO:0000313" key="1">
    <source>
        <dbReference type="EMBL" id="KKL08719.1"/>
    </source>
</evidence>